<dbReference type="PANTHER" id="PTHR48414">
    <property type="entry name" value="POP5 HOMOLOG, RIBONUCLEASE P_MRP SUBUNIT"/>
    <property type="match status" value="1"/>
</dbReference>
<dbReference type="InterPro" id="IPR002759">
    <property type="entry name" value="Pop5/Rpp14/Rnp2-like"/>
</dbReference>
<evidence type="ECO:0000256" key="3">
    <source>
        <dbReference type="ARBA" id="ARBA00022694"/>
    </source>
</evidence>
<evidence type="ECO:0000256" key="6">
    <source>
        <dbReference type="PIRNR" id="PIRNR023803"/>
    </source>
</evidence>
<dbReference type="GO" id="GO:0030677">
    <property type="term" value="C:ribonuclease P complex"/>
    <property type="evidence" value="ECO:0007669"/>
    <property type="project" value="InterPro"/>
</dbReference>
<accession>A0A0K0DX50</accession>
<dbReference type="SUPFAM" id="SSF160350">
    <property type="entry name" value="Rnp2-like"/>
    <property type="match status" value="1"/>
</dbReference>
<dbReference type="PIRSF" id="PIRSF023803">
    <property type="entry name" value="Ribonuclease_P_prd"/>
    <property type="match status" value="1"/>
</dbReference>
<proteinExistence type="inferred from homology"/>
<dbReference type="GO" id="GO:0006364">
    <property type="term" value="P:rRNA processing"/>
    <property type="evidence" value="ECO:0007669"/>
    <property type="project" value="UniProtKB-KW"/>
</dbReference>
<dbReference type="InterPro" id="IPR038085">
    <property type="entry name" value="Rnp2-like_sf"/>
</dbReference>
<dbReference type="Proteomes" id="UP000035681">
    <property type="component" value="Unplaced"/>
</dbReference>
<dbReference type="Pfam" id="PF01900">
    <property type="entry name" value="RNase_P_Rpp14"/>
    <property type="match status" value="1"/>
</dbReference>
<keyword evidence="3 6" id="KW-0819">tRNA processing</keyword>
<evidence type="ECO:0000256" key="4">
    <source>
        <dbReference type="ARBA" id="ARBA00023242"/>
    </source>
</evidence>
<dbReference type="STRING" id="6248.A0A0K0DX50"/>
<evidence type="ECO:0000313" key="8">
    <source>
        <dbReference type="WBParaSite" id="SSTP_0000181700.1"/>
    </source>
</evidence>
<comment type="subcellular location">
    <subcellularLocation>
        <location evidence="6">Nucleus</location>
        <location evidence="6">Nucleolus</location>
    </subcellularLocation>
</comment>
<keyword evidence="7" id="KW-1185">Reference proteome</keyword>
<dbReference type="InterPro" id="IPR016819">
    <property type="entry name" value="RNase_P/MRP_POP5"/>
</dbReference>
<keyword evidence="4 6" id="KW-0539">Nucleus</keyword>
<dbReference type="WBParaSite" id="SSTP_0000181700.1">
    <property type="protein sequence ID" value="SSTP_0000181700.1"/>
    <property type="gene ID" value="SSTP_0000181700"/>
</dbReference>
<evidence type="ECO:0000256" key="5">
    <source>
        <dbReference type="ARBA" id="ARBA00044198"/>
    </source>
</evidence>
<protein>
    <recommendedName>
        <fullName evidence="5 6">Ribonuclease P/MRP protein subunit POP5</fullName>
    </recommendedName>
</protein>
<sequence>MVKLKHRYFLIEVVFEDNFSKATQYDIIKEIKDKVLEMYGDYGLGTLNSTFGVSVSEIGKGLIVIKVGIESVNFLRGSLPFIVKAGKASCVLKILLEAASIRTINKKMVRINLDQLYDKLSNSKTIKEKMEIQKGIVQVTGTNAERVRF</sequence>
<evidence type="ECO:0000256" key="1">
    <source>
        <dbReference type="ARBA" id="ARBA00010800"/>
    </source>
</evidence>
<comment type="function">
    <text evidence="6">Component of ribonuclease P, a protein complex that generates mature tRNA molecules by cleaving their 5'-ends.</text>
</comment>
<evidence type="ECO:0000313" key="7">
    <source>
        <dbReference type="Proteomes" id="UP000035681"/>
    </source>
</evidence>
<dbReference type="WBParaSite" id="TCONS_00008908.p1">
    <property type="protein sequence ID" value="TCONS_00008908.p1"/>
    <property type="gene ID" value="XLOC_006777"/>
</dbReference>
<dbReference type="Gene3D" id="3.30.70.3250">
    <property type="entry name" value="Ribonuclease P, Pop5 subunit"/>
    <property type="match status" value="1"/>
</dbReference>
<dbReference type="GO" id="GO:0033204">
    <property type="term" value="F:ribonuclease P RNA binding"/>
    <property type="evidence" value="ECO:0007669"/>
    <property type="project" value="InterPro"/>
</dbReference>
<dbReference type="PANTHER" id="PTHR48414:SF1">
    <property type="entry name" value="POP5 HOMOLOG, RIBONUCLEASE P_MRP SUBUNIT"/>
    <property type="match status" value="1"/>
</dbReference>
<dbReference type="GO" id="GO:0005730">
    <property type="term" value="C:nucleolus"/>
    <property type="evidence" value="ECO:0007669"/>
    <property type="project" value="UniProtKB-SubCell"/>
</dbReference>
<name>A0A0K0DX50_STRER</name>
<keyword evidence="2" id="KW-0698">rRNA processing</keyword>
<comment type="similarity">
    <text evidence="1 6">Belongs to the eukaryotic/archaeal RNase P protein component 2 family.</text>
</comment>
<reference evidence="8" key="1">
    <citation type="submission" date="2015-08" db="UniProtKB">
        <authorList>
            <consortium name="WormBaseParasite"/>
        </authorList>
    </citation>
    <scope>IDENTIFICATION</scope>
</reference>
<organism evidence="8">
    <name type="scientific">Strongyloides stercoralis</name>
    <name type="common">Threadworm</name>
    <dbReference type="NCBI Taxonomy" id="6248"/>
    <lineage>
        <taxon>Eukaryota</taxon>
        <taxon>Metazoa</taxon>
        <taxon>Ecdysozoa</taxon>
        <taxon>Nematoda</taxon>
        <taxon>Chromadorea</taxon>
        <taxon>Rhabditida</taxon>
        <taxon>Tylenchina</taxon>
        <taxon>Panagrolaimomorpha</taxon>
        <taxon>Strongyloidoidea</taxon>
        <taxon>Strongyloididae</taxon>
        <taxon>Strongyloides</taxon>
    </lineage>
</organism>
<dbReference type="GO" id="GO:0001682">
    <property type="term" value="P:tRNA 5'-leader removal"/>
    <property type="evidence" value="ECO:0007669"/>
    <property type="project" value="InterPro"/>
</dbReference>
<dbReference type="AlphaFoldDB" id="A0A0K0DX50"/>
<evidence type="ECO:0000256" key="2">
    <source>
        <dbReference type="ARBA" id="ARBA00022552"/>
    </source>
</evidence>